<proteinExistence type="predicted"/>
<reference evidence="2" key="2">
    <citation type="submission" date="2020-10" db="EMBL/GenBank/DDBJ databases">
        <authorList>
            <person name="Chmielowska C.A."/>
            <person name="Korsak D."/>
            <person name="Bartosik D."/>
        </authorList>
    </citation>
    <scope>NUCLEOTIDE SEQUENCE</scope>
    <source>
        <strain evidence="2">Sr11</strain>
        <plasmid evidence="2">pLIS6</plasmid>
    </source>
</reference>
<dbReference type="EMBL" id="MW124302">
    <property type="protein sequence ID" value="QPL19472.1"/>
    <property type="molecule type" value="Genomic_DNA"/>
</dbReference>
<dbReference type="InterPro" id="IPR009061">
    <property type="entry name" value="DNA-bd_dom_put_sf"/>
</dbReference>
<dbReference type="AlphaFoldDB" id="A0A7T0Q957"/>
<evidence type="ECO:0000259" key="1">
    <source>
        <dbReference type="Pfam" id="PF12728"/>
    </source>
</evidence>
<protein>
    <recommendedName>
        <fullName evidence="1">Helix-turn-helix domain-containing protein</fullName>
    </recommendedName>
</protein>
<feature type="domain" description="Helix-turn-helix" evidence="1">
    <location>
        <begin position="30"/>
        <end position="74"/>
    </location>
</feature>
<dbReference type="InterPro" id="IPR041657">
    <property type="entry name" value="HTH_17"/>
</dbReference>
<accession>A0A7T0Q957</accession>
<dbReference type="SUPFAM" id="SSF46955">
    <property type="entry name" value="Putative DNA-binding domain"/>
    <property type="match status" value="1"/>
</dbReference>
<geneLocation type="plasmid" evidence="2">
    <name>pLIS6</name>
</geneLocation>
<reference evidence="2" key="1">
    <citation type="journal article" date="2020" name="Int. J. Mol. Sci.">
        <title>Genetic Carriers and Genomic Distribution of cadA6-A Novel Variant of a Cadmium Resistance Determinant Identified in Listeria spp.</title>
        <authorList>
            <person name="Chmielowska C."/>
            <person name="Korsak D."/>
            <person name="Szmulkowska B."/>
            <person name="Krop A."/>
            <person name="Lipka K."/>
            <person name="Krupinska M."/>
            <person name="Bartosik D."/>
        </authorList>
    </citation>
    <scope>NUCLEOTIDE SEQUENCE</scope>
    <source>
        <strain evidence="2">Sr11</strain>
    </source>
</reference>
<sequence length="87" mass="10162">MNLKEILEVNSTVKEKVKQIDAFYQSELITKTEVSQLLGVSLMSIDRYMKQGKLIPFINKSRNILFKKSDVIHFQPEVKAMKELFNK</sequence>
<organism evidence="2">
    <name type="scientific">Listeria ivanovii</name>
    <dbReference type="NCBI Taxonomy" id="1638"/>
    <lineage>
        <taxon>Bacteria</taxon>
        <taxon>Bacillati</taxon>
        <taxon>Bacillota</taxon>
        <taxon>Bacilli</taxon>
        <taxon>Bacillales</taxon>
        <taxon>Listeriaceae</taxon>
        <taxon>Listeria</taxon>
    </lineage>
</organism>
<evidence type="ECO:0000313" key="2">
    <source>
        <dbReference type="EMBL" id="QPL19472.1"/>
    </source>
</evidence>
<name>A0A7T0Q957_LISIV</name>
<gene>
    <name evidence="2" type="ORF">pLIS600186</name>
</gene>
<keyword evidence="2" id="KW-0614">Plasmid</keyword>
<dbReference type="Pfam" id="PF12728">
    <property type="entry name" value="HTH_17"/>
    <property type="match status" value="1"/>
</dbReference>